<feature type="compositionally biased region" description="Low complexity" evidence="1">
    <location>
        <begin position="120"/>
        <end position="132"/>
    </location>
</feature>
<dbReference type="Pfam" id="PF01551">
    <property type="entry name" value="Peptidase_M23"/>
    <property type="match status" value="1"/>
</dbReference>
<dbReference type="PANTHER" id="PTHR21666:SF270">
    <property type="entry name" value="MUREIN HYDROLASE ACTIVATOR ENVC"/>
    <property type="match status" value="1"/>
</dbReference>
<feature type="region of interest" description="Disordered" evidence="1">
    <location>
        <begin position="120"/>
        <end position="140"/>
    </location>
</feature>
<evidence type="ECO:0000256" key="1">
    <source>
        <dbReference type="SAM" id="MobiDB-lite"/>
    </source>
</evidence>
<dbReference type="SUPFAM" id="SSF51261">
    <property type="entry name" value="Duplicated hybrid motif"/>
    <property type="match status" value="1"/>
</dbReference>
<dbReference type="CDD" id="cd12797">
    <property type="entry name" value="M23_peptidase"/>
    <property type="match status" value="1"/>
</dbReference>
<dbReference type="InterPro" id="IPR016047">
    <property type="entry name" value="M23ase_b-sheet_dom"/>
</dbReference>
<dbReference type="InterPro" id="IPR050570">
    <property type="entry name" value="Cell_wall_metabolism_enzyme"/>
</dbReference>
<proteinExistence type="predicted"/>
<feature type="region of interest" description="Disordered" evidence="1">
    <location>
        <begin position="1"/>
        <end position="28"/>
    </location>
</feature>
<accession>A0ABQ6IA58</accession>
<evidence type="ECO:0000313" key="3">
    <source>
        <dbReference type="EMBL" id="GMA34748.1"/>
    </source>
</evidence>
<comment type="caution">
    <text evidence="3">The sequence shown here is derived from an EMBL/GenBank/DDBJ whole genome shotgun (WGS) entry which is preliminary data.</text>
</comment>
<reference evidence="4" key="1">
    <citation type="journal article" date="2019" name="Int. J. Syst. Evol. Microbiol.">
        <title>The Global Catalogue of Microorganisms (GCM) 10K type strain sequencing project: providing services to taxonomists for standard genome sequencing and annotation.</title>
        <authorList>
            <consortium name="The Broad Institute Genomics Platform"/>
            <consortium name="The Broad Institute Genome Sequencing Center for Infectious Disease"/>
            <person name="Wu L."/>
            <person name="Ma J."/>
        </authorList>
    </citation>
    <scope>NUCLEOTIDE SEQUENCE [LARGE SCALE GENOMIC DNA]</scope>
    <source>
        <strain evidence="4">NBRC 112299</strain>
    </source>
</reference>
<evidence type="ECO:0000259" key="2">
    <source>
        <dbReference type="Pfam" id="PF01551"/>
    </source>
</evidence>
<keyword evidence="4" id="KW-1185">Reference proteome</keyword>
<organism evidence="3 4">
    <name type="scientific">Demequina litorisediminis</name>
    <dbReference type="NCBI Taxonomy" id="1849022"/>
    <lineage>
        <taxon>Bacteria</taxon>
        <taxon>Bacillati</taxon>
        <taxon>Actinomycetota</taxon>
        <taxon>Actinomycetes</taxon>
        <taxon>Micrococcales</taxon>
        <taxon>Demequinaceae</taxon>
        <taxon>Demequina</taxon>
    </lineage>
</organism>
<dbReference type="Proteomes" id="UP001157125">
    <property type="component" value="Unassembled WGS sequence"/>
</dbReference>
<sequence>MPTHPIAPGTRVTSGFRTKSRPDHDGTDYAAKVGTKVYAANSGTVEWRTNERAGTNIQIAGEGVTTGYSHLSKRLVSDGAKVKAGDLIGLSGATGNVTGPHMHFYVIKAGKFINPTTWLKSTTSSTKPKASSVLKEGSKGEKVRILQAGLRKAYPAYRWNVSVKPRKPADR</sequence>
<dbReference type="Gene3D" id="2.70.70.10">
    <property type="entry name" value="Glucose Permease (Domain IIA)"/>
    <property type="match status" value="1"/>
</dbReference>
<dbReference type="RefSeq" id="WP_284327576.1">
    <property type="nucleotide sequence ID" value="NZ_BSUN01000001.1"/>
</dbReference>
<dbReference type="PANTHER" id="PTHR21666">
    <property type="entry name" value="PEPTIDASE-RELATED"/>
    <property type="match status" value="1"/>
</dbReference>
<gene>
    <name evidence="3" type="ORF">GCM10025876_09520</name>
</gene>
<evidence type="ECO:0000313" key="4">
    <source>
        <dbReference type="Proteomes" id="UP001157125"/>
    </source>
</evidence>
<protein>
    <recommendedName>
        <fullName evidence="2">M23ase beta-sheet core domain-containing protein</fullName>
    </recommendedName>
</protein>
<dbReference type="InterPro" id="IPR011055">
    <property type="entry name" value="Dup_hybrid_motif"/>
</dbReference>
<dbReference type="EMBL" id="BSUN01000001">
    <property type="protein sequence ID" value="GMA34748.1"/>
    <property type="molecule type" value="Genomic_DNA"/>
</dbReference>
<feature type="domain" description="M23ase beta-sheet core" evidence="2">
    <location>
        <begin position="24"/>
        <end position="115"/>
    </location>
</feature>
<name>A0ABQ6IA58_9MICO</name>